<organism evidence="1 2">
    <name type="scientific">Persicitalea jodogahamensis</name>
    <dbReference type="NCBI Taxonomy" id="402147"/>
    <lineage>
        <taxon>Bacteria</taxon>
        <taxon>Pseudomonadati</taxon>
        <taxon>Bacteroidota</taxon>
        <taxon>Cytophagia</taxon>
        <taxon>Cytophagales</taxon>
        <taxon>Spirosomataceae</taxon>
        <taxon>Persicitalea</taxon>
    </lineage>
</organism>
<proteinExistence type="predicted"/>
<name>A0A8J3D1L5_9BACT</name>
<comment type="caution">
    <text evidence="1">The sequence shown here is derived from an EMBL/GenBank/DDBJ whole genome shotgun (WGS) entry which is preliminary data.</text>
</comment>
<sequence>MNPGPAASLLVEGSIARRWSLQTGIIRSLKTYQAKGSEYEWTWAYKQPQGPSSVDGSCTVFELPLNIRFDISQRPASRWFVGAGVSSYKMQKEKYTYEYDTYYPGAMSRWESKKPSGWNLFSHANASVGYERFITKRLSLIAEPYVRIPLRGVGIGKVNLYTTGIWFSIRYSPEFRK</sequence>
<evidence type="ECO:0000313" key="1">
    <source>
        <dbReference type="EMBL" id="GHB55744.1"/>
    </source>
</evidence>
<dbReference type="EMBL" id="BMXF01000001">
    <property type="protein sequence ID" value="GHB55744.1"/>
    <property type="molecule type" value="Genomic_DNA"/>
</dbReference>
<reference evidence="1 2" key="1">
    <citation type="journal article" date="2014" name="Int. J. Syst. Evol. Microbiol.">
        <title>Complete genome sequence of Corynebacterium casei LMG S-19264T (=DSM 44701T), isolated from a smear-ripened cheese.</title>
        <authorList>
            <consortium name="US DOE Joint Genome Institute (JGI-PGF)"/>
            <person name="Walter F."/>
            <person name="Albersmeier A."/>
            <person name="Kalinowski J."/>
            <person name="Ruckert C."/>
        </authorList>
    </citation>
    <scope>NUCLEOTIDE SEQUENCE [LARGE SCALE GENOMIC DNA]</scope>
    <source>
        <strain evidence="1 2">KCTC 12866</strain>
    </source>
</reference>
<keyword evidence="2" id="KW-1185">Reference proteome</keyword>
<protein>
    <recommendedName>
        <fullName evidence="3">Outer membrane protein beta-barrel domain-containing protein</fullName>
    </recommendedName>
</protein>
<evidence type="ECO:0000313" key="2">
    <source>
        <dbReference type="Proteomes" id="UP000598271"/>
    </source>
</evidence>
<accession>A0A8J3D1L5</accession>
<dbReference type="Proteomes" id="UP000598271">
    <property type="component" value="Unassembled WGS sequence"/>
</dbReference>
<evidence type="ECO:0008006" key="3">
    <source>
        <dbReference type="Google" id="ProtNLM"/>
    </source>
</evidence>
<dbReference type="AlphaFoldDB" id="A0A8J3D1L5"/>
<gene>
    <name evidence="1" type="ORF">GCM10007390_06220</name>
</gene>